<protein>
    <submittedName>
        <fullName evidence="1">Uncharacterized protein</fullName>
    </submittedName>
</protein>
<dbReference type="EMBL" id="FUKO01000033">
    <property type="protein sequence ID" value="SJN43364.1"/>
    <property type="molecule type" value="Genomic_DNA"/>
</dbReference>
<evidence type="ECO:0000313" key="2">
    <source>
        <dbReference type="Proteomes" id="UP000196320"/>
    </source>
</evidence>
<sequence length="359" mass="39030">MSSGASAMVSTNRKPLIRAYMRDHGVKYTEALRALGLPSPPSSGGRTEYRILSWEQHDYSTISDGPSFLTLKEAKAAAGEDGDVIVGGFFAPDVPGGPVLWHSNPHGNGSQRHIDPVLGGLWGDPVRWNDAPRVPNGWSRSWFQRFPTPADAAAAPGLDRGDLTDGVNGDMFRFVRADGALVTRALPTISLEAAFSQLSGDRRAVYAEMASITGRLDPRLGIALRETTSPLGPVSYWEFVTPDLASFVSWSSVDRHVGSHLDALDAWTNDEYPHSSSINMLPFAVPETCGFCDNEPITRLHPLVPGHMIGTMCDSESVVQISAPFESGGPRTWEDLVLMHVYGGMQFVSHDSCAEYWSE</sequence>
<gene>
    <name evidence="1" type="ORF">FM104_12595</name>
</gene>
<proteinExistence type="predicted"/>
<evidence type="ECO:0000313" key="1">
    <source>
        <dbReference type="EMBL" id="SJN43364.1"/>
    </source>
</evidence>
<keyword evidence="2" id="KW-1185">Reference proteome</keyword>
<dbReference type="AlphaFoldDB" id="A0A1R4KGZ7"/>
<organism evidence="1 2">
    <name type="scientific">Microbacterium esteraromaticum</name>
    <dbReference type="NCBI Taxonomy" id="57043"/>
    <lineage>
        <taxon>Bacteria</taxon>
        <taxon>Bacillati</taxon>
        <taxon>Actinomycetota</taxon>
        <taxon>Actinomycetes</taxon>
        <taxon>Micrococcales</taxon>
        <taxon>Microbacteriaceae</taxon>
        <taxon>Microbacterium</taxon>
    </lineage>
</organism>
<accession>A0A1R4KGZ7</accession>
<dbReference type="Proteomes" id="UP000196320">
    <property type="component" value="Unassembled WGS sequence"/>
</dbReference>
<reference evidence="1 2" key="1">
    <citation type="submission" date="2017-02" db="EMBL/GenBank/DDBJ databases">
        <authorList>
            <person name="Peterson S.W."/>
        </authorList>
    </citation>
    <scope>NUCLEOTIDE SEQUENCE [LARGE SCALE GENOMIC DNA]</scope>
    <source>
        <strain evidence="1 2">B Mb 05.01</strain>
    </source>
</reference>
<name>A0A1R4KGZ7_9MICO</name>